<sequence>MKTPDRLTLCLGVFVVSTATLCLALLNGLGPGIEWGAEPAALPLVAPPATVKLEAAPELSSHAGIWQRPLFNRDRKPDPADTATTGDHEAQSLAGLSLNGIALSNTLRKALFKTADGKSLSVAEGDVLPNGWRVDRITAGKVSLSFQSREQELSLPILKLPTTAAH</sequence>
<gene>
    <name evidence="1" type="ORF">SAMN05216581_5518</name>
</gene>
<accession>A0A1H6PHW5</accession>
<dbReference type="Proteomes" id="UP000182272">
    <property type="component" value="Chromosome I"/>
</dbReference>
<reference evidence="1 2" key="1">
    <citation type="submission" date="2016-10" db="EMBL/GenBank/DDBJ databases">
        <authorList>
            <person name="de Groot N.N."/>
        </authorList>
    </citation>
    <scope>NUCLEOTIDE SEQUENCE [LARGE SCALE GENOMIC DNA]</scope>
    <source>
        <strain evidence="1 2">LMG 2158</strain>
    </source>
</reference>
<dbReference type="AlphaFoldDB" id="A0A1H6PHW5"/>
<protein>
    <submittedName>
        <fullName evidence="1">General secretion pathway protein N</fullName>
    </submittedName>
</protein>
<dbReference type="RefSeq" id="WP_019360789.1">
    <property type="nucleotide sequence ID" value="NZ_LT629972.1"/>
</dbReference>
<evidence type="ECO:0000313" key="1">
    <source>
        <dbReference type="EMBL" id="SEI24498.1"/>
    </source>
</evidence>
<evidence type="ECO:0000313" key="2">
    <source>
        <dbReference type="Proteomes" id="UP000182272"/>
    </source>
</evidence>
<organism evidence="1 2">
    <name type="scientific">Pseudomonas asplenii</name>
    <dbReference type="NCBI Taxonomy" id="53407"/>
    <lineage>
        <taxon>Bacteria</taxon>
        <taxon>Pseudomonadati</taxon>
        <taxon>Pseudomonadota</taxon>
        <taxon>Gammaproteobacteria</taxon>
        <taxon>Pseudomonadales</taxon>
        <taxon>Pseudomonadaceae</taxon>
        <taxon>Pseudomonas</taxon>
    </lineage>
</organism>
<proteinExistence type="predicted"/>
<dbReference type="EMBL" id="LT629972">
    <property type="protein sequence ID" value="SEI24498.1"/>
    <property type="molecule type" value="Genomic_DNA"/>
</dbReference>
<name>A0A1H6PHW5_9PSED</name>
<dbReference type="OrthoDB" id="5951700at2"/>